<dbReference type="NCBIfam" id="TIGR04088">
    <property type="entry name" value="cognate_SipW"/>
    <property type="match status" value="1"/>
</dbReference>
<protein>
    <recommendedName>
        <fullName evidence="4">SipW-cognate class signal peptide</fullName>
    </recommendedName>
</protein>
<dbReference type="GeneID" id="30417437"/>
<dbReference type="InterPro" id="IPR023833">
    <property type="entry name" value="Signal_pept_SipW-depend-type"/>
</dbReference>
<dbReference type="InterPro" id="IPR006311">
    <property type="entry name" value="TAT_signal"/>
</dbReference>
<dbReference type="AlphaFoldDB" id="A0A1J1AB59"/>
<gene>
    <name evidence="2" type="ORF">HSR6_0919</name>
</gene>
<name>A0A1J1AB59_9EURY</name>
<feature type="region of interest" description="Disordered" evidence="1">
    <location>
        <begin position="355"/>
        <end position="376"/>
    </location>
</feature>
<proteinExistence type="predicted"/>
<evidence type="ECO:0000256" key="1">
    <source>
        <dbReference type="SAM" id="MobiDB-lite"/>
    </source>
</evidence>
<evidence type="ECO:0000313" key="2">
    <source>
        <dbReference type="EMBL" id="APE95372.1"/>
    </source>
</evidence>
<evidence type="ECO:0000313" key="3">
    <source>
        <dbReference type="Proteomes" id="UP000186165"/>
    </source>
</evidence>
<dbReference type="KEGG" id="hhsr:HSR6_0919"/>
<dbReference type="RefSeq" id="WP_071932942.1">
    <property type="nucleotide sequence ID" value="NZ_CP016804.1"/>
</dbReference>
<dbReference type="PROSITE" id="PS51318">
    <property type="entry name" value="TAT"/>
    <property type="match status" value="1"/>
</dbReference>
<evidence type="ECO:0008006" key="4">
    <source>
        <dbReference type="Google" id="ProtNLM"/>
    </source>
</evidence>
<keyword evidence="3" id="KW-1185">Reference proteome</keyword>
<dbReference type="OrthoDB" id="271106at2157"/>
<accession>A0A1J1AB59</accession>
<sequence length="459" mass="48103">MSKDDNNTFEISRRKTLAALGTIGAASAGAGLGTSAWFNDTETFDNNIVTAGTLDLIVNYYSWWDQGMAGSGSVSGTADGEAVTAELSDVKPGDNGRIVLSPRIETNPAYLWLCGELTANDENGLTEPEALVDDTGGDPGEWQGELAQSIDVTVGYCDIQMDGGDLGPNDVSTEQEIWTGSLADFLMAIEAGVPLDGGSGVPEEGSFFEPGDQSCFAGTEDEGDTPSLCLEWEVPGEEVGNEIQGDSLEFDLQMYAEQCRHNDGTTNPCAPARTVSTGDGFSDISFEKALNMQALARGGSGRGEIQVHGDSGGVEDTNVYGSDTYPSNTDIPFTAEIDPTAQTASLTVNEVTVTDDDVTDGDANGDSTGDPEWPSGVPDYIDVSINASSASGNDVTTVVEDVVINGSPVSTSISENDGKEYLAVTNVDASSTATVEGTIRFEGSQSDYTTEDWVGIDFR</sequence>
<organism evidence="2 3">
    <name type="scientific">Halodesulfurarchaeum formicicum</name>
    <dbReference type="NCBI Taxonomy" id="1873524"/>
    <lineage>
        <taxon>Archaea</taxon>
        <taxon>Methanobacteriati</taxon>
        <taxon>Methanobacteriota</taxon>
        <taxon>Stenosarchaea group</taxon>
        <taxon>Halobacteria</taxon>
        <taxon>Halobacteriales</taxon>
        <taxon>Halobacteriaceae</taxon>
        <taxon>Halodesulfurarchaeum</taxon>
    </lineage>
</organism>
<reference evidence="3" key="1">
    <citation type="submission" date="2016-08" db="EMBL/GenBank/DDBJ databases">
        <title>Discovery of first anaerobic lithoheterotrophic haloarchae widely represented in hypersaline habitats.</title>
        <authorList>
            <person name="Sorokin D.Y."/>
            <person name="Kublanov I.V."/>
            <person name="Roman P."/>
            <person name="Sinninghe Damste J.S."/>
            <person name="Golyshin P.N."/>
            <person name="Rojo D."/>
            <person name="Ciordia S."/>
            <person name="Mena Md.C."/>
            <person name="Ferrer M."/>
            <person name="Smedile F."/>
            <person name="Messina E."/>
            <person name="La Cono V."/>
            <person name="Yakimov M.M."/>
        </authorList>
    </citation>
    <scope>NUCLEOTIDE SEQUENCE [LARGE SCALE GENOMIC DNA]</scope>
    <source>
        <strain evidence="3">HSR6</strain>
    </source>
</reference>
<dbReference type="EMBL" id="CP016804">
    <property type="protein sequence ID" value="APE95372.1"/>
    <property type="molecule type" value="Genomic_DNA"/>
</dbReference>
<dbReference type="Proteomes" id="UP000186165">
    <property type="component" value="Chromosome"/>
</dbReference>